<dbReference type="PROSITE" id="PS51898">
    <property type="entry name" value="TYR_RECOMBINASE"/>
    <property type="match status" value="1"/>
</dbReference>
<dbReference type="InterPro" id="IPR053876">
    <property type="entry name" value="Phage_int_M"/>
</dbReference>
<evidence type="ECO:0000256" key="2">
    <source>
        <dbReference type="ARBA" id="ARBA00022908"/>
    </source>
</evidence>
<protein>
    <recommendedName>
        <fullName evidence="5">Tyr recombinase domain-containing protein</fullName>
    </recommendedName>
</protein>
<dbReference type="GO" id="GO:0015074">
    <property type="term" value="P:DNA integration"/>
    <property type="evidence" value="ECO:0007669"/>
    <property type="project" value="UniProtKB-KW"/>
</dbReference>
<gene>
    <name evidence="6" type="ORF">METEAL_14840</name>
</gene>
<dbReference type="GO" id="GO:0003677">
    <property type="term" value="F:DNA binding"/>
    <property type="evidence" value="ECO:0007669"/>
    <property type="project" value="UniProtKB-KW"/>
</dbReference>
<feature type="domain" description="Tyr recombinase" evidence="5">
    <location>
        <begin position="213"/>
        <end position="385"/>
    </location>
</feature>
<evidence type="ECO:0000313" key="6">
    <source>
        <dbReference type="EMBL" id="BDU72310.1"/>
    </source>
</evidence>
<dbReference type="InterPro" id="IPR050808">
    <property type="entry name" value="Phage_Integrase"/>
</dbReference>
<dbReference type="Gene3D" id="1.10.443.10">
    <property type="entry name" value="Intergrase catalytic core"/>
    <property type="match status" value="1"/>
</dbReference>
<keyword evidence="4" id="KW-0233">DNA recombination</keyword>
<dbReference type="InterPro" id="IPR038488">
    <property type="entry name" value="Integrase_DNA-bd_sf"/>
</dbReference>
<proteinExistence type="inferred from homology"/>
<dbReference type="GO" id="GO:0006310">
    <property type="term" value="P:DNA recombination"/>
    <property type="evidence" value="ECO:0007669"/>
    <property type="project" value="UniProtKB-KW"/>
</dbReference>
<dbReference type="Gene3D" id="3.30.160.390">
    <property type="entry name" value="Integrase, DNA-binding domain"/>
    <property type="match status" value="1"/>
</dbReference>
<evidence type="ECO:0000313" key="7">
    <source>
        <dbReference type="Proteomes" id="UP001238179"/>
    </source>
</evidence>
<organism evidence="6 7">
    <name type="scientific">Mesoterricola silvestris</name>
    <dbReference type="NCBI Taxonomy" id="2927979"/>
    <lineage>
        <taxon>Bacteria</taxon>
        <taxon>Pseudomonadati</taxon>
        <taxon>Acidobacteriota</taxon>
        <taxon>Holophagae</taxon>
        <taxon>Holophagales</taxon>
        <taxon>Holophagaceae</taxon>
        <taxon>Mesoterricola</taxon>
    </lineage>
</organism>
<keyword evidence="2" id="KW-0229">DNA integration</keyword>
<dbReference type="PANTHER" id="PTHR30629">
    <property type="entry name" value="PROPHAGE INTEGRASE"/>
    <property type="match status" value="1"/>
</dbReference>
<name>A0AA48GMN1_9BACT</name>
<dbReference type="SUPFAM" id="SSF56349">
    <property type="entry name" value="DNA breaking-rejoining enzymes"/>
    <property type="match status" value="1"/>
</dbReference>
<dbReference type="Gene3D" id="1.10.150.130">
    <property type="match status" value="1"/>
</dbReference>
<dbReference type="KEGG" id="msil:METEAL_14840"/>
<evidence type="ECO:0000259" key="5">
    <source>
        <dbReference type="PROSITE" id="PS51898"/>
    </source>
</evidence>
<dbReference type="InterPro" id="IPR011010">
    <property type="entry name" value="DNA_brk_join_enz"/>
</dbReference>
<dbReference type="PANTHER" id="PTHR30629:SF2">
    <property type="entry name" value="PROPHAGE INTEGRASE INTS-RELATED"/>
    <property type="match status" value="1"/>
</dbReference>
<dbReference type="InterPro" id="IPR025166">
    <property type="entry name" value="Integrase_DNA_bind_dom"/>
</dbReference>
<dbReference type="InterPro" id="IPR010998">
    <property type="entry name" value="Integrase_recombinase_N"/>
</dbReference>
<dbReference type="Pfam" id="PF00589">
    <property type="entry name" value="Phage_integrase"/>
    <property type="match status" value="1"/>
</dbReference>
<reference evidence="7" key="1">
    <citation type="journal article" date="2023" name="Int. J. Syst. Evol. Microbiol.">
        <title>Mesoterricola silvestris gen. nov., sp. nov., Mesoterricola sediminis sp. nov., Geothrix oryzae sp. nov., Geothrix edaphica sp. nov., Geothrix rubra sp. nov., and Geothrix limicola sp. nov., six novel members of Acidobacteriota isolated from soils.</title>
        <authorList>
            <person name="Itoh H."/>
            <person name="Sugisawa Y."/>
            <person name="Mise K."/>
            <person name="Xu Z."/>
            <person name="Kuniyasu M."/>
            <person name="Ushijima N."/>
            <person name="Kawano K."/>
            <person name="Kobayashi E."/>
            <person name="Shiratori Y."/>
            <person name="Masuda Y."/>
            <person name="Senoo K."/>
        </authorList>
    </citation>
    <scope>NUCLEOTIDE SEQUENCE [LARGE SCALE GENOMIC DNA]</scope>
    <source>
        <strain evidence="7">W79</strain>
    </source>
</reference>
<dbReference type="Pfam" id="PF22022">
    <property type="entry name" value="Phage_int_M"/>
    <property type="match status" value="1"/>
</dbReference>
<dbReference type="RefSeq" id="WP_316415224.1">
    <property type="nucleotide sequence ID" value="NZ_AP027080.1"/>
</dbReference>
<evidence type="ECO:0000256" key="1">
    <source>
        <dbReference type="ARBA" id="ARBA00008857"/>
    </source>
</evidence>
<evidence type="ECO:0000256" key="3">
    <source>
        <dbReference type="ARBA" id="ARBA00023125"/>
    </source>
</evidence>
<evidence type="ECO:0000256" key="4">
    <source>
        <dbReference type="ARBA" id="ARBA00023172"/>
    </source>
</evidence>
<comment type="similarity">
    <text evidence="1">Belongs to the 'phage' integrase family.</text>
</comment>
<dbReference type="InterPro" id="IPR002104">
    <property type="entry name" value="Integrase_catalytic"/>
</dbReference>
<dbReference type="AlphaFoldDB" id="A0AA48GMN1"/>
<dbReference type="InterPro" id="IPR013762">
    <property type="entry name" value="Integrase-like_cat_sf"/>
</dbReference>
<keyword evidence="3" id="KW-0238">DNA-binding</keyword>
<keyword evidence="7" id="KW-1185">Reference proteome</keyword>
<dbReference type="EMBL" id="AP027080">
    <property type="protein sequence ID" value="BDU72310.1"/>
    <property type="molecule type" value="Genomic_DNA"/>
</dbReference>
<sequence length="415" mass="45894">MKRSNIALTPTLCQRTKPGPTKVTLWDASELGLALVITPAGNRCWWFVARRAGKQIWVRIGEYHQAIPGGDPGEVWTVHAARIEAGKLRKLHDEGKDIRAEVKAKRNPHDFDALAKDYLASVGYRELAKRSQQNYKGYLENHIQPLIGKRLVEDLTHKDIVAMHRAIEAKGIRITAGFCVDLVSSLLDYASDIGWRQRVMNPCRGVKVVRSEDRERVITADELERIGASLGEGHKADIIRLIAVSGMRVGEAVAVTWSDINWNAMSVTITEHKTKKISRSKVIPINSSMGEILKAQAGHVGPWVWRGRKLGHFRAVSLDSWWADVKTAAKVPDVWIHDFRRTFETVGVELGFPPADMDVLVGHKLPGMQATYIHLSPGGILAQASEATSAWISAALNGKKPRLGVRVGAGETSMV</sequence>
<accession>A0AA48GMN1</accession>
<dbReference type="Pfam" id="PF13356">
    <property type="entry name" value="Arm-DNA-bind_3"/>
    <property type="match status" value="1"/>
</dbReference>
<dbReference type="CDD" id="cd00796">
    <property type="entry name" value="INT_Rci_Hp1_C"/>
    <property type="match status" value="1"/>
</dbReference>
<dbReference type="Proteomes" id="UP001238179">
    <property type="component" value="Chromosome"/>
</dbReference>